<organism evidence="1 2">
    <name type="scientific">Candidatus Omnitrophus magneticus</name>
    <dbReference type="NCBI Taxonomy" id="1609969"/>
    <lineage>
        <taxon>Bacteria</taxon>
        <taxon>Pseudomonadati</taxon>
        <taxon>Candidatus Omnitrophota</taxon>
        <taxon>Candidatus Omnitrophus</taxon>
    </lineage>
</organism>
<proteinExistence type="predicted"/>
<dbReference type="EMBL" id="JYNY01000510">
    <property type="protein sequence ID" value="KJJ83659.1"/>
    <property type="molecule type" value="Genomic_DNA"/>
</dbReference>
<sequence length="266" mass="31412">MTSDEYMALRARLRRNSFINSQQVLEKLFAFKAEQILMGGIVTRQSQSMRGCRQEVLDITPDIGSSWEYPDPELAARLFNIELEIYDFSGKFVVQFFRNKQGQDMRQRLLDVKEGDVLYVLGDVIPVNCEEQYNIMADRLFTEDEFEMCRRGYRREIRNVRRIIRRIKQRPAPPKGIDNIICYHSMWDPMAIVRLFIAGGRMFASEDYFWLAESIYTMYERQPSPGLTRLLRKYYCVYKRCTPEDISTDADINRDFYSNYPALAAI</sequence>
<accession>A0A0F0CNR7</accession>
<gene>
    <name evidence="1" type="ORF">OMAG_002468</name>
</gene>
<name>A0A0F0CNR7_9BACT</name>
<dbReference type="Proteomes" id="UP000033428">
    <property type="component" value="Unassembled WGS sequence"/>
</dbReference>
<keyword evidence="2" id="KW-1185">Reference proteome</keyword>
<comment type="caution">
    <text evidence="1">The sequence shown here is derived from an EMBL/GenBank/DDBJ whole genome shotgun (WGS) entry which is preliminary data.</text>
</comment>
<dbReference type="AlphaFoldDB" id="A0A0F0CNR7"/>
<reference evidence="1 2" key="1">
    <citation type="submission" date="2015-02" db="EMBL/GenBank/DDBJ databases">
        <title>Single-cell genomics of uncultivated deep-branching MTB reveals a conserved set of magnetosome genes.</title>
        <authorList>
            <person name="Kolinko S."/>
            <person name="Richter M."/>
            <person name="Glockner F.O."/>
            <person name="Brachmann A."/>
            <person name="Schuler D."/>
        </authorList>
    </citation>
    <scope>NUCLEOTIDE SEQUENCE [LARGE SCALE GENOMIC DNA]</scope>
    <source>
        <strain evidence="1">SKK-01</strain>
    </source>
</reference>
<evidence type="ECO:0000313" key="1">
    <source>
        <dbReference type="EMBL" id="KJJ83659.1"/>
    </source>
</evidence>
<evidence type="ECO:0000313" key="2">
    <source>
        <dbReference type="Proteomes" id="UP000033428"/>
    </source>
</evidence>
<protein>
    <submittedName>
        <fullName evidence="1">Uncharacterized protein</fullName>
    </submittedName>
</protein>